<feature type="domain" description="Helix-turn-helix" evidence="1">
    <location>
        <begin position="39"/>
        <end position="79"/>
    </location>
</feature>
<accession>A0ABY7QQP8</accession>
<dbReference type="Pfam" id="PF12728">
    <property type="entry name" value="HTH_17"/>
    <property type="match status" value="1"/>
</dbReference>
<gene>
    <name evidence="2" type="ORF">PFY12_03120</name>
</gene>
<evidence type="ECO:0000313" key="3">
    <source>
        <dbReference type="Proteomes" id="UP001210978"/>
    </source>
</evidence>
<dbReference type="Proteomes" id="UP001210978">
    <property type="component" value="Chromosome"/>
</dbReference>
<proteinExistence type="predicted"/>
<name>A0ABY7QQP8_9FLAO</name>
<dbReference type="RefSeq" id="WP_271149419.1">
    <property type="nucleotide sequence ID" value="NZ_CP115859.1"/>
</dbReference>
<sequence length="91" mass="10752">MKKKTSTPTYDEELLAAMLTIFEELLEALQKNKNNDSLYYDNADLKRLLNVSDSTLFRIRKSHDIPYFKIGKKIFYPRSFFKNLLKDKGIL</sequence>
<keyword evidence="3" id="KW-1185">Reference proteome</keyword>
<dbReference type="EMBL" id="CP115859">
    <property type="protein sequence ID" value="WBV61118.1"/>
    <property type="molecule type" value="Genomic_DNA"/>
</dbReference>
<dbReference type="InterPro" id="IPR041657">
    <property type="entry name" value="HTH_17"/>
</dbReference>
<dbReference type="PANTHER" id="PTHR34585">
    <property type="match status" value="1"/>
</dbReference>
<evidence type="ECO:0000313" key="2">
    <source>
        <dbReference type="EMBL" id="WBV61118.1"/>
    </source>
</evidence>
<organism evidence="2 3">
    <name type="scientific">Chryseobacterium camelliae</name>
    <dbReference type="NCBI Taxonomy" id="1265445"/>
    <lineage>
        <taxon>Bacteria</taxon>
        <taxon>Pseudomonadati</taxon>
        <taxon>Bacteroidota</taxon>
        <taxon>Flavobacteriia</taxon>
        <taxon>Flavobacteriales</taxon>
        <taxon>Weeksellaceae</taxon>
        <taxon>Chryseobacterium group</taxon>
        <taxon>Chryseobacterium</taxon>
    </lineage>
</organism>
<dbReference type="PANTHER" id="PTHR34585:SF22">
    <property type="entry name" value="HELIX-TURN-HELIX DOMAIN-CONTAINING PROTEIN"/>
    <property type="match status" value="1"/>
</dbReference>
<reference evidence="2 3" key="1">
    <citation type="submission" date="2023-01" db="EMBL/GenBank/DDBJ databases">
        <title>Complete genome of Chryseobacterium camelliae VAN22-5A.</title>
        <authorList>
            <person name="Zong G."/>
            <person name="Cao G."/>
        </authorList>
    </citation>
    <scope>NUCLEOTIDE SEQUENCE [LARGE SCALE GENOMIC DNA]</scope>
    <source>
        <strain evidence="2 3">VAN22-5A</strain>
    </source>
</reference>
<protein>
    <submittedName>
        <fullName evidence="2">Helix-turn-helix domain-containing protein</fullName>
    </submittedName>
</protein>
<evidence type="ECO:0000259" key="1">
    <source>
        <dbReference type="Pfam" id="PF12728"/>
    </source>
</evidence>